<dbReference type="RefSeq" id="WP_160793591.1">
    <property type="nucleotide sequence ID" value="NZ_CANMWR010000016.1"/>
</dbReference>
<organism evidence="6 7">
    <name type="scientific">Shewanella insulae</name>
    <dbReference type="NCBI Taxonomy" id="2681496"/>
    <lineage>
        <taxon>Bacteria</taxon>
        <taxon>Pseudomonadati</taxon>
        <taxon>Pseudomonadota</taxon>
        <taxon>Gammaproteobacteria</taxon>
        <taxon>Alteromonadales</taxon>
        <taxon>Shewanellaceae</taxon>
        <taxon>Shewanella</taxon>
    </lineage>
</organism>
<evidence type="ECO:0000259" key="5">
    <source>
        <dbReference type="Pfam" id="PF01258"/>
    </source>
</evidence>
<accession>A0A6L7HTJ8</accession>
<keyword evidence="2" id="KW-0863">Zinc-finger</keyword>
<protein>
    <submittedName>
        <fullName evidence="6">TraR/DksA family transcriptional regulator</fullName>
    </submittedName>
</protein>
<keyword evidence="7" id="KW-1185">Reference proteome</keyword>
<dbReference type="InterPro" id="IPR020458">
    <property type="entry name" value="Znf_DskA_TraR_CS"/>
</dbReference>
<name>A0A6L7HTJ8_9GAMM</name>
<evidence type="ECO:0000256" key="2">
    <source>
        <dbReference type="ARBA" id="ARBA00022771"/>
    </source>
</evidence>
<keyword evidence="3" id="KW-0862">Zinc</keyword>
<feature type="domain" description="Zinc finger DksA/TraR C4-type" evidence="5">
    <location>
        <begin position="73"/>
        <end position="108"/>
    </location>
</feature>
<evidence type="ECO:0000313" key="6">
    <source>
        <dbReference type="EMBL" id="MXR67622.1"/>
    </source>
</evidence>
<comment type="caution">
    <text evidence="6">The sequence shown here is derived from an EMBL/GenBank/DDBJ whole genome shotgun (WGS) entry which is preliminary data.</text>
</comment>
<evidence type="ECO:0000256" key="3">
    <source>
        <dbReference type="ARBA" id="ARBA00022833"/>
    </source>
</evidence>
<evidence type="ECO:0000256" key="4">
    <source>
        <dbReference type="PROSITE-ProRule" id="PRU00510"/>
    </source>
</evidence>
<dbReference type="SUPFAM" id="SSF57716">
    <property type="entry name" value="Glucocorticoid receptor-like (DNA-binding domain)"/>
    <property type="match status" value="1"/>
</dbReference>
<evidence type="ECO:0000256" key="1">
    <source>
        <dbReference type="ARBA" id="ARBA00022723"/>
    </source>
</evidence>
<dbReference type="InterPro" id="IPR000962">
    <property type="entry name" value="Znf_DskA_TraR"/>
</dbReference>
<gene>
    <name evidence="6" type="ORF">GNT65_02890</name>
</gene>
<dbReference type="PROSITE" id="PS51128">
    <property type="entry name" value="ZF_DKSA_2"/>
    <property type="match status" value="1"/>
</dbReference>
<proteinExistence type="predicted"/>
<dbReference type="EMBL" id="WRPA01000001">
    <property type="protein sequence ID" value="MXR67622.1"/>
    <property type="molecule type" value="Genomic_DNA"/>
</dbReference>
<keyword evidence="1" id="KW-0479">Metal-binding</keyword>
<evidence type="ECO:0000313" key="7">
    <source>
        <dbReference type="Proteomes" id="UP000474778"/>
    </source>
</evidence>
<reference evidence="6 7" key="1">
    <citation type="submission" date="2019-12" db="EMBL/GenBank/DDBJ databases">
        <title>Shewanella insulae sp. nov., isolated from a tidal flat.</title>
        <authorList>
            <person name="Yoon J.-H."/>
        </authorList>
    </citation>
    <scope>NUCLEOTIDE SEQUENCE [LARGE SCALE GENOMIC DNA]</scope>
    <source>
        <strain evidence="6 7">JBTF-M18</strain>
    </source>
</reference>
<dbReference type="Pfam" id="PF01258">
    <property type="entry name" value="zf-dskA_traR"/>
    <property type="match status" value="1"/>
</dbReference>
<dbReference type="Gene3D" id="1.20.120.910">
    <property type="entry name" value="DksA, coiled-coil domain"/>
    <property type="match status" value="1"/>
</dbReference>
<sequence>MSRSHIRHELSVLEANLRKELGTLLALHQITLDTQQLSLTSLIDEMTAAKLADEPLFIKLTQLDAALCQLDLGLYGLCSDCEADIEIERLNANPLEQRCTQCAADYSHEHRHELRLTH</sequence>
<dbReference type="AlphaFoldDB" id="A0A6L7HTJ8"/>
<dbReference type="PROSITE" id="PS01102">
    <property type="entry name" value="ZF_DKSA_1"/>
    <property type="match status" value="1"/>
</dbReference>
<feature type="zinc finger region" description="dksA C4-type" evidence="4">
    <location>
        <begin position="78"/>
        <end position="102"/>
    </location>
</feature>
<dbReference type="Proteomes" id="UP000474778">
    <property type="component" value="Unassembled WGS sequence"/>
</dbReference>
<dbReference type="GO" id="GO:0008270">
    <property type="term" value="F:zinc ion binding"/>
    <property type="evidence" value="ECO:0007669"/>
    <property type="project" value="UniProtKB-KW"/>
</dbReference>